<dbReference type="InterPro" id="IPR000782">
    <property type="entry name" value="FAS1_domain"/>
</dbReference>
<dbReference type="InterPro" id="IPR036378">
    <property type="entry name" value="FAS1_dom_sf"/>
</dbReference>
<dbReference type="PROSITE" id="PS50213">
    <property type="entry name" value="FAS1"/>
    <property type="match status" value="1"/>
</dbReference>
<dbReference type="Gene3D" id="2.30.180.10">
    <property type="entry name" value="FAS1 domain"/>
    <property type="match status" value="1"/>
</dbReference>
<dbReference type="SUPFAM" id="SSF82153">
    <property type="entry name" value="FAS1 domain"/>
    <property type="match status" value="1"/>
</dbReference>
<name>A0A4Y7SYA2_COPMI</name>
<comment type="caution">
    <text evidence="2">The sequence shown here is derived from an EMBL/GenBank/DDBJ whole genome shotgun (WGS) entry which is preliminary data.</text>
</comment>
<evidence type="ECO:0000259" key="1">
    <source>
        <dbReference type="PROSITE" id="PS50213"/>
    </source>
</evidence>
<keyword evidence="3" id="KW-1185">Reference proteome</keyword>
<proteinExistence type="predicted"/>
<reference evidence="2 3" key="1">
    <citation type="journal article" date="2019" name="Nat. Ecol. Evol.">
        <title>Megaphylogeny resolves global patterns of mushroom evolution.</title>
        <authorList>
            <person name="Varga T."/>
            <person name="Krizsan K."/>
            <person name="Foldi C."/>
            <person name="Dima B."/>
            <person name="Sanchez-Garcia M."/>
            <person name="Sanchez-Ramirez S."/>
            <person name="Szollosi G.J."/>
            <person name="Szarkandi J.G."/>
            <person name="Papp V."/>
            <person name="Albert L."/>
            <person name="Andreopoulos W."/>
            <person name="Angelini C."/>
            <person name="Antonin V."/>
            <person name="Barry K.W."/>
            <person name="Bougher N.L."/>
            <person name="Buchanan P."/>
            <person name="Buyck B."/>
            <person name="Bense V."/>
            <person name="Catcheside P."/>
            <person name="Chovatia M."/>
            <person name="Cooper J."/>
            <person name="Damon W."/>
            <person name="Desjardin D."/>
            <person name="Finy P."/>
            <person name="Geml J."/>
            <person name="Haridas S."/>
            <person name="Hughes K."/>
            <person name="Justo A."/>
            <person name="Karasinski D."/>
            <person name="Kautmanova I."/>
            <person name="Kiss B."/>
            <person name="Kocsube S."/>
            <person name="Kotiranta H."/>
            <person name="LaButti K.M."/>
            <person name="Lechner B.E."/>
            <person name="Liimatainen K."/>
            <person name="Lipzen A."/>
            <person name="Lukacs Z."/>
            <person name="Mihaltcheva S."/>
            <person name="Morgado L.N."/>
            <person name="Niskanen T."/>
            <person name="Noordeloos M.E."/>
            <person name="Ohm R.A."/>
            <person name="Ortiz-Santana B."/>
            <person name="Ovrebo C."/>
            <person name="Racz N."/>
            <person name="Riley R."/>
            <person name="Savchenko A."/>
            <person name="Shiryaev A."/>
            <person name="Soop K."/>
            <person name="Spirin V."/>
            <person name="Szebenyi C."/>
            <person name="Tomsovsky M."/>
            <person name="Tulloss R.E."/>
            <person name="Uehling J."/>
            <person name="Grigoriev I.V."/>
            <person name="Vagvolgyi C."/>
            <person name="Papp T."/>
            <person name="Martin F.M."/>
            <person name="Miettinen O."/>
            <person name="Hibbett D.S."/>
            <person name="Nagy L.G."/>
        </authorList>
    </citation>
    <scope>NUCLEOTIDE SEQUENCE [LARGE SCALE GENOMIC DNA]</scope>
    <source>
        <strain evidence="2 3">FP101781</strain>
    </source>
</reference>
<sequence>MWLQSALNSVLTTEHPEFLGALNGTTGTFLAPSNDAMSAFMASIDPDTFNPAVIKDLIAYHLLPSKFSANDLTVPGGIVAETRLTNTDYVNLDSGKPNVVFSSAYGSSGLDSAEGPLKYDGGYVHVIDRYGFTSHS</sequence>
<dbReference type="STRING" id="71717.A0A4Y7SYA2"/>
<evidence type="ECO:0000313" key="2">
    <source>
        <dbReference type="EMBL" id="TEB26209.1"/>
    </source>
</evidence>
<evidence type="ECO:0000313" key="3">
    <source>
        <dbReference type="Proteomes" id="UP000298030"/>
    </source>
</evidence>
<protein>
    <recommendedName>
        <fullName evidence="1">FAS1 domain-containing protein</fullName>
    </recommendedName>
</protein>
<dbReference type="AlphaFoldDB" id="A0A4Y7SYA2"/>
<dbReference type="Proteomes" id="UP000298030">
    <property type="component" value="Unassembled WGS sequence"/>
</dbReference>
<accession>A0A4Y7SYA2</accession>
<dbReference type="Pfam" id="PF02469">
    <property type="entry name" value="Fasciclin"/>
    <property type="match status" value="1"/>
</dbReference>
<organism evidence="2 3">
    <name type="scientific">Coprinellus micaceus</name>
    <name type="common">Glistening ink-cap mushroom</name>
    <name type="synonym">Coprinus micaceus</name>
    <dbReference type="NCBI Taxonomy" id="71717"/>
    <lineage>
        <taxon>Eukaryota</taxon>
        <taxon>Fungi</taxon>
        <taxon>Dikarya</taxon>
        <taxon>Basidiomycota</taxon>
        <taxon>Agaricomycotina</taxon>
        <taxon>Agaricomycetes</taxon>
        <taxon>Agaricomycetidae</taxon>
        <taxon>Agaricales</taxon>
        <taxon>Agaricineae</taxon>
        <taxon>Psathyrellaceae</taxon>
        <taxon>Coprinellus</taxon>
    </lineage>
</organism>
<dbReference type="OrthoDB" id="286301at2759"/>
<dbReference type="EMBL" id="QPFP01000050">
    <property type="protein sequence ID" value="TEB26209.1"/>
    <property type="molecule type" value="Genomic_DNA"/>
</dbReference>
<gene>
    <name evidence="2" type="ORF">FA13DRAFT_1737615</name>
</gene>
<feature type="domain" description="FAS1" evidence="1">
    <location>
        <begin position="1"/>
        <end position="131"/>
    </location>
</feature>